<dbReference type="PANTHER" id="PTHR36112">
    <property type="entry name" value="RIBOSOMAL RNA SMALL SUBUNIT METHYLTRANSFERASE J"/>
    <property type="match status" value="1"/>
</dbReference>
<dbReference type="PANTHER" id="PTHR36112:SF1">
    <property type="entry name" value="RIBOSOMAL RNA SMALL SUBUNIT METHYLTRANSFERASE J"/>
    <property type="match status" value="1"/>
</dbReference>
<gene>
    <name evidence="1" type="ORF">A3783_04515</name>
</gene>
<evidence type="ECO:0008006" key="3">
    <source>
        <dbReference type="Google" id="ProtNLM"/>
    </source>
</evidence>
<dbReference type="InterPro" id="IPR007536">
    <property type="entry name" value="16SrRNA_methylTrfase_J"/>
</dbReference>
<dbReference type="EMBL" id="LVVL01000001">
    <property type="protein sequence ID" value="OAN15213.1"/>
    <property type="molecule type" value="Genomic_DNA"/>
</dbReference>
<evidence type="ECO:0000313" key="1">
    <source>
        <dbReference type="EMBL" id="OAN15213.1"/>
    </source>
</evidence>
<name>A0ABX2VAF9_9BACL</name>
<dbReference type="Proteomes" id="UP000078447">
    <property type="component" value="Unassembled WGS sequence"/>
</dbReference>
<dbReference type="SUPFAM" id="SSF53335">
    <property type="entry name" value="S-adenosyl-L-methionine-dependent methyltransferases"/>
    <property type="match status" value="1"/>
</dbReference>
<dbReference type="InterPro" id="IPR029063">
    <property type="entry name" value="SAM-dependent_MTases_sf"/>
</dbReference>
<organism evidence="1 2">
    <name type="scientific">Exiguobacterium undae</name>
    <dbReference type="NCBI Taxonomy" id="169177"/>
    <lineage>
        <taxon>Bacteria</taxon>
        <taxon>Bacillati</taxon>
        <taxon>Bacillota</taxon>
        <taxon>Bacilli</taxon>
        <taxon>Bacillales</taxon>
        <taxon>Bacillales Family XII. Incertae Sedis</taxon>
        <taxon>Exiguobacterium</taxon>
    </lineage>
</organism>
<dbReference type="Gene3D" id="3.40.50.150">
    <property type="entry name" value="Vaccinia Virus protein VP39"/>
    <property type="match status" value="1"/>
</dbReference>
<dbReference type="Pfam" id="PF04445">
    <property type="entry name" value="SAM_MT"/>
    <property type="match status" value="1"/>
</dbReference>
<protein>
    <recommendedName>
        <fullName evidence="3">SAM-dependent methyltransferase</fullName>
    </recommendedName>
</protein>
<accession>A0ABX2VAF9</accession>
<dbReference type="RefSeq" id="WP_051523916.1">
    <property type="nucleotide sequence ID" value="NZ_LVVL01000001.1"/>
</dbReference>
<keyword evidence="2" id="KW-1185">Reference proteome</keyword>
<comment type="caution">
    <text evidence="1">The sequence shown here is derived from an EMBL/GenBank/DDBJ whole genome shotgun (WGS) entry which is preliminary data.</text>
</comment>
<reference evidence="1 2" key="1">
    <citation type="submission" date="2016-03" db="EMBL/GenBank/DDBJ databases">
        <authorList>
            <person name="Cho S.-Y."/>
            <person name="Lim S."/>
            <person name="Kim H."/>
            <person name="Soh E.H."/>
            <person name="Moon J.S."/>
        </authorList>
    </citation>
    <scope>NUCLEOTIDE SEQUENCE [LARGE SCALE GENOMIC DNA]</scope>
    <source>
        <strain evidence="1 2">KCTC 3810</strain>
    </source>
</reference>
<sequence>MTKEQIVLTTCLRPTDDVRTRLQHLAATEQDMDFQIVARKKLSLHALQEMYHCPVLVVDKNRLEYYPTGAESSFFFHPSSAVFRIKQFDANGHDPLIAIARLTEGMTVLDCTLGLGADAIVMSHAVGASGQVTGIESKAATALIVREGLQQWVEGYPPIVEAMRRIEVQQLDHLTYLEQSSSKSVDVIYFDPMFEKTVSESTHLDGLRQLANYETLTEQVMKEAKRVARQRIVLKAHFESDLFERFGFVRIKRKSSKLHYGVIEL</sequence>
<evidence type="ECO:0000313" key="2">
    <source>
        <dbReference type="Proteomes" id="UP000078447"/>
    </source>
</evidence>
<proteinExistence type="predicted"/>